<comment type="caution">
    <text evidence="2">The sequence shown here is derived from an EMBL/GenBank/DDBJ whole genome shotgun (WGS) entry which is preliminary data.</text>
</comment>
<feature type="transmembrane region" description="Helical" evidence="1">
    <location>
        <begin position="61"/>
        <end position="84"/>
    </location>
</feature>
<dbReference type="Proteomes" id="UP001430919">
    <property type="component" value="Unassembled WGS sequence"/>
</dbReference>
<dbReference type="PANTHER" id="PTHR36974">
    <property type="entry name" value="MEMBRANE PROTEIN-RELATED"/>
    <property type="match status" value="1"/>
</dbReference>
<name>A0ABS8MZV9_9FLAO</name>
<accession>A0ABS8MZV9</accession>
<evidence type="ECO:0000313" key="3">
    <source>
        <dbReference type="Proteomes" id="UP001430919"/>
    </source>
</evidence>
<gene>
    <name evidence="2" type="ORF">LNQ49_22155</name>
</gene>
<dbReference type="RefSeq" id="WP_229991117.1">
    <property type="nucleotide sequence ID" value="NZ_JAJJMO010000001.1"/>
</dbReference>
<dbReference type="EMBL" id="JAJJMO010000001">
    <property type="protein sequence ID" value="MCC9074300.1"/>
    <property type="molecule type" value="Genomic_DNA"/>
</dbReference>
<evidence type="ECO:0000313" key="2">
    <source>
        <dbReference type="EMBL" id="MCC9074300.1"/>
    </source>
</evidence>
<keyword evidence="1" id="KW-1133">Transmembrane helix</keyword>
<dbReference type="PANTHER" id="PTHR36974:SF1">
    <property type="entry name" value="DOXX FAMILY MEMBRANE PROTEIN"/>
    <property type="match status" value="1"/>
</dbReference>
<feature type="transmembrane region" description="Helical" evidence="1">
    <location>
        <begin position="90"/>
        <end position="109"/>
    </location>
</feature>
<proteinExistence type="predicted"/>
<feature type="transmembrane region" description="Helical" evidence="1">
    <location>
        <begin position="129"/>
        <end position="148"/>
    </location>
</feature>
<reference evidence="2" key="1">
    <citation type="submission" date="2021-11" db="EMBL/GenBank/DDBJ databases">
        <title>Description of novel Flavobacterium species.</title>
        <authorList>
            <person name="Saticioglu I.B."/>
            <person name="Ay H."/>
            <person name="Altun S."/>
            <person name="Duman M."/>
        </authorList>
    </citation>
    <scope>NUCLEOTIDE SEQUENCE</scope>
    <source>
        <strain evidence="2">F-65</strain>
    </source>
</reference>
<evidence type="ECO:0008006" key="4">
    <source>
        <dbReference type="Google" id="ProtNLM"/>
    </source>
</evidence>
<keyword evidence="1" id="KW-0812">Transmembrane</keyword>
<protein>
    <recommendedName>
        <fullName evidence="4">DoxX protein</fullName>
    </recommendedName>
</protein>
<sequence length="151" mass="17418">MKPLFVLLSTFILSIIIIKLVTHQYDLLFAARISMCIMLFFTAIAHFAFTKGMSMMIPPFVPFKTELVYVTGILEIILGIGLLMPDFKVYSAWALIVFFIFLLPANIYAAINHIDYQKGTFNGNGTSYLWFRVPLQVFFILWIYLSAIKIW</sequence>
<keyword evidence="1" id="KW-0472">Membrane</keyword>
<keyword evidence="3" id="KW-1185">Reference proteome</keyword>
<evidence type="ECO:0000256" key="1">
    <source>
        <dbReference type="SAM" id="Phobius"/>
    </source>
</evidence>
<organism evidence="2 3">
    <name type="scientific">Flavobacterium pisciphilum</name>
    <dbReference type="NCBI Taxonomy" id="2893755"/>
    <lineage>
        <taxon>Bacteria</taxon>
        <taxon>Pseudomonadati</taxon>
        <taxon>Bacteroidota</taxon>
        <taxon>Flavobacteriia</taxon>
        <taxon>Flavobacteriales</taxon>
        <taxon>Flavobacteriaceae</taxon>
        <taxon>Flavobacterium</taxon>
    </lineage>
</organism>
<feature type="transmembrane region" description="Helical" evidence="1">
    <location>
        <begin position="29"/>
        <end position="49"/>
    </location>
</feature>